<accession>A0A2P2P3X1</accession>
<evidence type="ECO:0000313" key="1">
    <source>
        <dbReference type="EMBL" id="MBX49420.1"/>
    </source>
</evidence>
<reference evidence="1" key="1">
    <citation type="submission" date="2018-02" db="EMBL/GenBank/DDBJ databases">
        <title>Rhizophora mucronata_Transcriptome.</title>
        <authorList>
            <person name="Meera S.P."/>
            <person name="Sreeshan A."/>
            <person name="Augustine A."/>
        </authorList>
    </citation>
    <scope>NUCLEOTIDE SEQUENCE</scope>
    <source>
        <tissue evidence="1">Leaf</tissue>
    </source>
</reference>
<protein>
    <submittedName>
        <fullName evidence="1">Uncharacterized protein</fullName>
    </submittedName>
</protein>
<dbReference type="AlphaFoldDB" id="A0A2P2P3X1"/>
<organism evidence="1">
    <name type="scientific">Rhizophora mucronata</name>
    <name type="common">Asiatic mangrove</name>
    <dbReference type="NCBI Taxonomy" id="61149"/>
    <lineage>
        <taxon>Eukaryota</taxon>
        <taxon>Viridiplantae</taxon>
        <taxon>Streptophyta</taxon>
        <taxon>Embryophyta</taxon>
        <taxon>Tracheophyta</taxon>
        <taxon>Spermatophyta</taxon>
        <taxon>Magnoliopsida</taxon>
        <taxon>eudicotyledons</taxon>
        <taxon>Gunneridae</taxon>
        <taxon>Pentapetalae</taxon>
        <taxon>rosids</taxon>
        <taxon>fabids</taxon>
        <taxon>Malpighiales</taxon>
        <taxon>Rhizophoraceae</taxon>
        <taxon>Rhizophora</taxon>
    </lineage>
</organism>
<dbReference type="EMBL" id="GGEC01068936">
    <property type="protein sequence ID" value="MBX49420.1"/>
    <property type="molecule type" value="Transcribed_RNA"/>
</dbReference>
<proteinExistence type="predicted"/>
<name>A0A2P2P3X1_RHIMU</name>
<sequence length="70" mass="7621">MSRDCPPTIEWMMPQSAVDARVCTAVKVPSVFLPSCSPKDMTGIAEAKNIYVVGARILMLAWKPPVQSSL</sequence>